<dbReference type="EMBL" id="CM042010">
    <property type="protein sequence ID" value="KAI3780355.1"/>
    <property type="molecule type" value="Genomic_DNA"/>
</dbReference>
<proteinExistence type="predicted"/>
<sequence>MEGKTNFNAPIHKQQSMIYVNINTPGVNMIRPLMVFRFDVHLMDMHKCHLRMFVSQLRISCWWRVATLRLHRKT</sequence>
<protein>
    <submittedName>
        <fullName evidence="1">Uncharacterized protein</fullName>
    </submittedName>
</protein>
<reference evidence="2" key="1">
    <citation type="journal article" date="2022" name="Mol. Ecol. Resour.">
        <title>The genomes of chicory, endive, great burdock and yacon provide insights into Asteraceae palaeo-polyploidization history and plant inulin production.</title>
        <authorList>
            <person name="Fan W."/>
            <person name="Wang S."/>
            <person name="Wang H."/>
            <person name="Wang A."/>
            <person name="Jiang F."/>
            <person name="Liu H."/>
            <person name="Zhao H."/>
            <person name="Xu D."/>
            <person name="Zhang Y."/>
        </authorList>
    </citation>
    <scope>NUCLEOTIDE SEQUENCE [LARGE SCALE GENOMIC DNA]</scope>
    <source>
        <strain evidence="2">cv. Punajuju</strain>
    </source>
</reference>
<accession>A0ACB9GB98</accession>
<evidence type="ECO:0000313" key="1">
    <source>
        <dbReference type="EMBL" id="KAI3780355.1"/>
    </source>
</evidence>
<name>A0ACB9GB98_CICIN</name>
<keyword evidence="2" id="KW-1185">Reference proteome</keyword>
<gene>
    <name evidence="1" type="ORF">L2E82_10334</name>
</gene>
<organism evidence="1 2">
    <name type="scientific">Cichorium intybus</name>
    <name type="common">Chicory</name>
    <dbReference type="NCBI Taxonomy" id="13427"/>
    <lineage>
        <taxon>Eukaryota</taxon>
        <taxon>Viridiplantae</taxon>
        <taxon>Streptophyta</taxon>
        <taxon>Embryophyta</taxon>
        <taxon>Tracheophyta</taxon>
        <taxon>Spermatophyta</taxon>
        <taxon>Magnoliopsida</taxon>
        <taxon>eudicotyledons</taxon>
        <taxon>Gunneridae</taxon>
        <taxon>Pentapetalae</taxon>
        <taxon>asterids</taxon>
        <taxon>campanulids</taxon>
        <taxon>Asterales</taxon>
        <taxon>Asteraceae</taxon>
        <taxon>Cichorioideae</taxon>
        <taxon>Cichorieae</taxon>
        <taxon>Cichoriinae</taxon>
        <taxon>Cichorium</taxon>
    </lineage>
</organism>
<reference evidence="1 2" key="2">
    <citation type="journal article" date="2022" name="Mol. Ecol. Resour.">
        <title>The genomes of chicory, endive, great burdock and yacon provide insights into Asteraceae paleo-polyploidization history and plant inulin production.</title>
        <authorList>
            <person name="Fan W."/>
            <person name="Wang S."/>
            <person name="Wang H."/>
            <person name="Wang A."/>
            <person name="Jiang F."/>
            <person name="Liu H."/>
            <person name="Zhao H."/>
            <person name="Xu D."/>
            <person name="Zhang Y."/>
        </authorList>
    </citation>
    <scope>NUCLEOTIDE SEQUENCE [LARGE SCALE GENOMIC DNA]</scope>
    <source>
        <strain evidence="2">cv. Punajuju</strain>
        <tissue evidence="1">Leaves</tissue>
    </source>
</reference>
<dbReference type="Proteomes" id="UP001055811">
    <property type="component" value="Linkage Group LG02"/>
</dbReference>
<evidence type="ECO:0000313" key="2">
    <source>
        <dbReference type="Proteomes" id="UP001055811"/>
    </source>
</evidence>
<comment type="caution">
    <text evidence="1">The sequence shown here is derived from an EMBL/GenBank/DDBJ whole genome shotgun (WGS) entry which is preliminary data.</text>
</comment>